<dbReference type="GO" id="GO:0005524">
    <property type="term" value="F:ATP binding"/>
    <property type="evidence" value="ECO:0007669"/>
    <property type="project" value="InterPro"/>
</dbReference>
<dbReference type="Pfam" id="PF02548">
    <property type="entry name" value="Pantoate_transf"/>
    <property type="match status" value="1"/>
</dbReference>
<dbReference type="SUPFAM" id="SSF52540">
    <property type="entry name" value="P-loop containing nucleoside triphosphate hydrolases"/>
    <property type="match status" value="2"/>
</dbReference>
<dbReference type="GO" id="GO:0003864">
    <property type="term" value="F:3-methyl-2-oxobutanoate hydroxymethyltransferase activity"/>
    <property type="evidence" value="ECO:0007669"/>
    <property type="project" value="UniProtKB-EC"/>
</dbReference>
<sequence length="896" mass="96578">MVARAVPKPAITVASLLKQKAAQEPITCITAYDNPTALSVRAAGADMCLVGDSLANVALGYASTRSLTLDAMIHHGRAVSAAVHAPALDMDPACPPAPFVVIDMPFGSCNISIDDGMRNVVRVIQETRAPAVKMEGSLELVPLIRKLNGAGISVMGHIGLQPQRFGDANSFRVQGTDADSACAIYEAARALEDAGCFSIVLECIPAKLGEAISAALRIPTIGIGAGPHTSGQVLVSTDLANDVTSPAHVSAVLHEMQASEHTTRTVDLAKWPAGPKFVRSFAAPHSLAALRIEAYRAFCDAVRNRTYPDLATESYRIKTDAWEAFQARFTHTPWTIRDDPAECWAIVGPSSETGGAVRRSITDLLLGKTRTHCISTGKLHPPVHPFLNGASPQQSITHVAFQTRTNTSGEFIDYTTRYGAIREDDCETLLESLLASMGVYTGHIAKKRMQPDPLAPFDSDDGRGVGLFKWPSTEAHLQAAAKARAAKQAIYAIAPQLAIDEALLARPSVALSNGQTRRARILRALLSGAQVVVLAEPFTGLDPATRHDVTKLFARLHANKAPRLCLLLREQDHIPDFVTHLVKIDEDGRVVLGPKDTVGPSRAAEHVPGSYDCVKDNHAQRIGVGDASKPAYAHLQDVSIDYGGEPVLAHISLAVHPGTRMVLVGDNGSGKTTLLSLLLGDHPRSYALDEDRLSLFGAARSAASNAHLFLQRRIGHLSPELYNAFPRKGLEVDGLRVAEVVESGYDGIFTRRPRSAAEKRRARHLLSVFCDVLVPSQGEFADEEALAKASFSTSLSHGSQALVLFLRALVHRPLLLVLDEPFQGMSARQAARARAYLDACSDSAWCFYGMDAAEIEQDKAWRQALALVTVSHYEAEWPRSCGALLRLEKGVAVEQW</sequence>
<dbReference type="InterPro" id="IPR040442">
    <property type="entry name" value="Pyrv_kinase-like_dom_sf"/>
</dbReference>
<dbReference type="GO" id="GO:0016887">
    <property type="term" value="F:ATP hydrolysis activity"/>
    <property type="evidence" value="ECO:0007669"/>
    <property type="project" value="InterPro"/>
</dbReference>
<accession>A0A2N1JHF2</accession>
<dbReference type="GO" id="GO:0005739">
    <property type="term" value="C:mitochondrion"/>
    <property type="evidence" value="ECO:0007669"/>
    <property type="project" value="TreeGrafter"/>
</dbReference>
<dbReference type="InterPro" id="IPR003700">
    <property type="entry name" value="Pantoate_hydroxy_MeTrfase"/>
</dbReference>
<dbReference type="GO" id="GO:0015940">
    <property type="term" value="P:pantothenate biosynthetic process"/>
    <property type="evidence" value="ECO:0007669"/>
    <property type="project" value="UniProtKB-UniPathway"/>
</dbReference>
<dbReference type="Gene3D" id="3.20.20.60">
    <property type="entry name" value="Phosphoenolpyruvate-binding domains"/>
    <property type="match status" value="1"/>
</dbReference>
<proteinExistence type="inferred from homology"/>
<dbReference type="EMBL" id="KZ454987">
    <property type="protein sequence ID" value="PKI85979.1"/>
    <property type="molecule type" value="Genomic_DNA"/>
</dbReference>
<evidence type="ECO:0000313" key="8">
    <source>
        <dbReference type="Proteomes" id="UP000232875"/>
    </source>
</evidence>
<reference evidence="7 8" key="1">
    <citation type="submission" date="2017-10" db="EMBL/GenBank/DDBJ databases">
        <title>A novel species of cold-tolerant Malassezia isolated from bats.</title>
        <authorList>
            <person name="Lorch J.M."/>
            <person name="Palmer J.M."/>
            <person name="Vanderwolf K.J."/>
            <person name="Schmidt K.Z."/>
            <person name="Verant M.L."/>
            <person name="Weller T.J."/>
            <person name="Blehert D.S."/>
        </authorList>
    </citation>
    <scope>NUCLEOTIDE SEQUENCE [LARGE SCALE GENOMIC DNA]</scope>
    <source>
        <strain evidence="7 8">NWHC:44797-103</strain>
    </source>
</reference>
<dbReference type="InterPro" id="IPR027417">
    <property type="entry name" value="P-loop_NTPase"/>
</dbReference>
<dbReference type="SUPFAM" id="SSF51621">
    <property type="entry name" value="Phosphoenolpyruvate/pyruvate domain"/>
    <property type="match status" value="1"/>
</dbReference>
<evidence type="ECO:0000256" key="3">
    <source>
        <dbReference type="ARBA" id="ARBA00012618"/>
    </source>
</evidence>
<dbReference type="PANTHER" id="PTHR20881:SF0">
    <property type="entry name" value="3-METHYL-2-OXOBUTANOATE HYDROXYMETHYLTRANSFERASE"/>
    <property type="match status" value="1"/>
</dbReference>
<dbReference type="EC" id="2.1.2.11" evidence="3"/>
<dbReference type="Gene3D" id="3.40.50.300">
    <property type="entry name" value="P-loop containing nucleotide triphosphate hydrolases"/>
    <property type="match status" value="2"/>
</dbReference>
<feature type="domain" description="ABC transporter" evidence="6">
    <location>
        <begin position="633"/>
        <end position="895"/>
    </location>
</feature>
<evidence type="ECO:0000256" key="2">
    <source>
        <dbReference type="ARBA" id="ARBA00008676"/>
    </source>
</evidence>
<evidence type="ECO:0000313" key="7">
    <source>
        <dbReference type="EMBL" id="PKI85979.1"/>
    </source>
</evidence>
<dbReference type="HAMAP" id="MF_00156">
    <property type="entry name" value="PanB"/>
    <property type="match status" value="1"/>
</dbReference>
<dbReference type="Pfam" id="PF00005">
    <property type="entry name" value="ABC_tran"/>
    <property type="match status" value="1"/>
</dbReference>
<comment type="pathway">
    <text evidence="1">Cofactor biosynthesis; (R)-pantothenate biosynthesis; (R)-pantoate from 3-methyl-2-oxobutanoate: step 1/2.</text>
</comment>
<organism evidence="7 8">
    <name type="scientific">Malassezia vespertilionis</name>
    <dbReference type="NCBI Taxonomy" id="2020962"/>
    <lineage>
        <taxon>Eukaryota</taxon>
        <taxon>Fungi</taxon>
        <taxon>Dikarya</taxon>
        <taxon>Basidiomycota</taxon>
        <taxon>Ustilaginomycotina</taxon>
        <taxon>Malasseziomycetes</taxon>
        <taxon>Malasseziales</taxon>
        <taxon>Malasseziaceae</taxon>
        <taxon>Malassezia</taxon>
    </lineage>
</organism>
<name>A0A2N1JHF2_9BASI</name>
<dbReference type="GO" id="GO:0000287">
    <property type="term" value="F:magnesium ion binding"/>
    <property type="evidence" value="ECO:0007669"/>
    <property type="project" value="TreeGrafter"/>
</dbReference>
<dbReference type="AlphaFoldDB" id="A0A2N1JHF2"/>
<protein>
    <recommendedName>
        <fullName evidence="3">3-methyl-2-oxobutanoate hydroxymethyltransferase</fullName>
        <ecNumber evidence="3">2.1.2.11</ecNumber>
    </recommendedName>
</protein>
<keyword evidence="4" id="KW-0808">Transferase</keyword>
<evidence type="ECO:0000256" key="1">
    <source>
        <dbReference type="ARBA" id="ARBA00005033"/>
    </source>
</evidence>
<feature type="domain" description="ABC transporter" evidence="6">
    <location>
        <begin position="369"/>
        <end position="611"/>
    </location>
</feature>
<evidence type="ECO:0000256" key="4">
    <source>
        <dbReference type="ARBA" id="ARBA00022679"/>
    </source>
</evidence>
<evidence type="ECO:0000259" key="6">
    <source>
        <dbReference type="PROSITE" id="PS50893"/>
    </source>
</evidence>
<keyword evidence="8" id="KW-1185">Reference proteome</keyword>
<dbReference type="OrthoDB" id="10255969at2759"/>
<dbReference type="InterPro" id="IPR015813">
    <property type="entry name" value="Pyrv/PenolPyrv_kinase-like_dom"/>
</dbReference>
<gene>
    <name evidence="7" type="ORF">MVES_000158</name>
</gene>
<dbReference type="UniPathway" id="UPA00028">
    <property type="reaction ID" value="UER00003"/>
</dbReference>
<comment type="similarity">
    <text evidence="2">Belongs to the PanB family.</text>
</comment>
<dbReference type="PANTHER" id="PTHR20881">
    <property type="entry name" value="3-METHYL-2-OXOBUTANOATE HYDROXYMETHYLTRANSFERASE"/>
    <property type="match status" value="1"/>
</dbReference>
<dbReference type="STRING" id="2020962.A0A2N1JHF2"/>
<comment type="catalytic activity">
    <reaction evidence="5">
        <text>(6R)-5,10-methylene-5,6,7,8-tetrahydrofolate + 3-methyl-2-oxobutanoate + H2O = 2-dehydropantoate + (6S)-5,6,7,8-tetrahydrofolate</text>
        <dbReference type="Rhea" id="RHEA:11824"/>
        <dbReference type="ChEBI" id="CHEBI:11561"/>
        <dbReference type="ChEBI" id="CHEBI:11851"/>
        <dbReference type="ChEBI" id="CHEBI:15377"/>
        <dbReference type="ChEBI" id="CHEBI:15636"/>
        <dbReference type="ChEBI" id="CHEBI:57453"/>
        <dbReference type="EC" id="2.1.2.11"/>
    </reaction>
</comment>
<dbReference type="PROSITE" id="PS50893">
    <property type="entry name" value="ABC_TRANSPORTER_2"/>
    <property type="match status" value="2"/>
</dbReference>
<dbReference type="InterPro" id="IPR003439">
    <property type="entry name" value="ABC_transporter-like_ATP-bd"/>
</dbReference>
<evidence type="ECO:0000256" key="5">
    <source>
        <dbReference type="ARBA" id="ARBA00049172"/>
    </source>
</evidence>
<dbReference type="CDD" id="cd06557">
    <property type="entry name" value="KPHMT-like"/>
    <property type="match status" value="1"/>
</dbReference>
<dbReference type="Proteomes" id="UP000232875">
    <property type="component" value="Unassembled WGS sequence"/>
</dbReference>